<dbReference type="PANTHER" id="PTHR48021">
    <property type="match status" value="1"/>
</dbReference>
<keyword evidence="3" id="KW-1003">Cell membrane</keyword>
<dbReference type="AlphaFoldDB" id="A0AAN8SB78"/>
<evidence type="ECO:0000256" key="7">
    <source>
        <dbReference type="ARBA" id="ARBA00023136"/>
    </source>
</evidence>
<reference evidence="10 11" key="1">
    <citation type="submission" date="2023-10" db="EMBL/GenBank/DDBJ databases">
        <title>Genomes of two closely related lineages of the louse Polyplax serrata with different host specificities.</title>
        <authorList>
            <person name="Martinu J."/>
            <person name="Tarabai H."/>
            <person name="Stefka J."/>
            <person name="Hypsa V."/>
        </authorList>
    </citation>
    <scope>NUCLEOTIDE SEQUENCE [LARGE SCALE GENOMIC DNA]</scope>
    <source>
        <strain evidence="10">HR10_N</strain>
    </source>
</reference>
<dbReference type="EMBL" id="JAWJWE010000002">
    <property type="protein sequence ID" value="KAK6643260.1"/>
    <property type="molecule type" value="Genomic_DNA"/>
</dbReference>
<feature type="transmembrane region" description="Helical" evidence="8">
    <location>
        <begin position="297"/>
        <end position="316"/>
    </location>
</feature>
<accession>A0AAN8SB78</accession>
<evidence type="ECO:0000256" key="5">
    <source>
        <dbReference type="ARBA" id="ARBA00022692"/>
    </source>
</evidence>
<dbReference type="SUPFAM" id="SSF103473">
    <property type="entry name" value="MFS general substrate transporter"/>
    <property type="match status" value="1"/>
</dbReference>
<protein>
    <recommendedName>
        <fullName evidence="9">Major facilitator superfamily (MFS) profile domain-containing protein</fullName>
    </recommendedName>
</protein>
<feature type="transmembrane region" description="Helical" evidence="8">
    <location>
        <begin position="147"/>
        <end position="166"/>
    </location>
</feature>
<dbReference type="InterPro" id="IPR020846">
    <property type="entry name" value="MFS_dom"/>
</dbReference>
<feature type="transmembrane region" description="Helical" evidence="8">
    <location>
        <begin position="419"/>
        <end position="445"/>
    </location>
</feature>
<dbReference type="GO" id="GO:0022857">
    <property type="term" value="F:transmembrane transporter activity"/>
    <property type="evidence" value="ECO:0007669"/>
    <property type="project" value="InterPro"/>
</dbReference>
<dbReference type="PROSITE" id="PS50850">
    <property type="entry name" value="MFS"/>
    <property type="match status" value="1"/>
</dbReference>
<feature type="transmembrane region" description="Helical" evidence="8">
    <location>
        <begin position="113"/>
        <end position="135"/>
    </location>
</feature>
<feature type="transmembrane region" description="Helical" evidence="8">
    <location>
        <begin position="323"/>
        <end position="345"/>
    </location>
</feature>
<proteinExistence type="predicted"/>
<gene>
    <name evidence="10" type="ORF">RUM43_004765</name>
</gene>
<dbReference type="InterPro" id="IPR036259">
    <property type="entry name" value="MFS_trans_sf"/>
</dbReference>
<comment type="subcellular location">
    <subcellularLocation>
        <location evidence="1">Cell membrane</location>
        <topology evidence="1">Multi-pass membrane protein</topology>
    </subcellularLocation>
</comment>
<organism evidence="10 11">
    <name type="scientific">Polyplax serrata</name>
    <name type="common">Common mouse louse</name>
    <dbReference type="NCBI Taxonomy" id="468196"/>
    <lineage>
        <taxon>Eukaryota</taxon>
        <taxon>Metazoa</taxon>
        <taxon>Ecdysozoa</taxon>
        <taxon>Arthropoda</taxon>
        <taxon>Hexapoda</taxon>
        <taxon>Insecta</taxon>
        <taxon>Pterygota</taxon>
        <taxon>Neoptera</taxon>
        <taxon>Paraneoptera</taxon>
        <taxon>Psocodea</taxon>
        <taxon>Troctomorpha</taxon>
        <taxon>Phthiraptera</taxon>
        <taxon>Anoplura</taxon>
        <taxon>Polyplacidae</taxon>
        <taxon>Polyplax</taxon>
    </lineage>
</organism>
<dbReference type="PANTHER" id="PTHR48021:SF1">
    <property type="entry name" value="GH07001P-RELATED"/>
    <property type="match status" value="1"/>
</dbReference>
<feature type="transmembrane region" description="Helical" evidence="8">
    <location>
        <begin position="89"/>
        <end position="107"/>
    </location>
</feature>
<keyword evidence="6 8" id="KW-1133">Transmembrane helix</keyword>
<feature type="transmembrane region" description="Helical" evidence="8">
    <location>
        <begin position="394"/>
        <end position="413"/>
    </location>
</feature>
<comment type="caution">
    <text evidence="10">The sequence shown here is derived from an EMBL/GenBank/DDBJ whole genome shotgun (WGS) entry which is preliminary data.</text>
</comment>
<evidence type="ECO:0000256" key="6">
    <source>
        <dbReference type="ARBA" id="ARBA00022989"/>
    </source>
</evidence>
<keyword evidence="2" id="KW-0813">Transport</keyword>
<dbReference type="Pfam" id="PF00083">
    <property type="entry name" value="Sugar_tr"/>
    <property type="match status" value="1"/>
</dbReference>
<evidence type="ECO:0000313" key="10">
    <source>
        <dbReference type="EMBL" id="KAK6643260.1"/>
    </source>
</evidence>
<dbReference type="FunFam" id="1.20.1250.20:FF:000218">
    <property type="entry name" value="facilitated trehalose transporter Tret1"/>
    <property type="match status" value="1"/>
</dbReference>
<keyword evidence="5 8" id="KW-0812">Transmembrane</keyword>
<dbReference type="Proteomes" id="UP001372834">
    <property type="component" value="Unassembled WGS sequence"/>
</dbReference>
<dbReference type="PROSITE" id="PS00216">
    <property type="entry name" value="SUGAR_TRANSPORT_1"/>
    <property type="match status" value="1"/>
</dbReference>
<name>A0AAN8SB78_POLSC</name>
<keyword evidence="7 8" id="KW-0472">Membrane</keyword>
<dbReference type="InterPro" id="IPR050549">
    <property type="entry name" value="MFS_Trehalose_Transporter"/>
</dbReference>
<evidence type="ECO:0000256" key="1">
    <source>
        <dbReference type="ARBA" id="ARBA00004651"/>
    </source>
</evidence>
<evidence type="ECO:0000256" key="8">
    <source>
        <dbReference type="SAM" id="Phobius"/>
    </source>
</evidence>
<evidence type="ECO:0000313" key="11">
    <source>
        <dbReference type="Proteomes" id="UP001372834"/>
    </source>
</evidence>
<dbReference type="GO" id="GO:0005886">
    <property type="term" value="C:plasma membrane"/>
    <property type="evidence" value="ECO:0007669"/>
    <property type="project" value="UniProtKB-SubCell"/>
</dbReference>
<dbReference type="InterPro" id="IPR005829">
    <property type="entry name" value="Sugar_transporter_CS"/>
</dbReference>
<keyword evidence="4" id="KW-0762">Sugar transport</keyword>
<dbReference type="InterPro" id="IPR005828">
    <property type="entry name" value="MFS_sugar_transport-like"/>
</dbReference>
<evidence type="ECO:0000259" key="9">
    <source>
        <dbReference type="PROSITE" id="PS50850"/>
    </source>
</evidence>
<feature type="transmembrane region" description="Helical" evidence="8">
    <location>
        <begin position="357"/>
        <end position="382"/>
    </location>
</feature>
<evidence type="ECO:0000256" key="4">
    <source>
        <dbReference type="ARBA" id="ARBA00022597"/>
    </source>
</evidence>
<feature type="domain" description="Major facilitator superfamily (MFS) profile" evidence="9">
    <location>
        <begin position="18"/>
        <end position="448"/>
    </location>
</feature>
<feature type="transmembrane region" description="Helical" evidence="8">
    <location>
        <begin position="256"/>
        <end position="277"/>
    </location>
</feature>
<dbReference type="Gene3D" id="1.20.1250.20">
    <property type="entry name" value="MFS general substrate transporter like domains"/>
    <property type="match status" value="1"/>
</dbReference>
<feature type="transmembrane region" description="Helical" evidence="8">
    <location>
        <begin position="16"/>
        <end position="35"/>
    </location>
</feature>
<evidence type="ECO:0000256" key="2">
    <source>
        <dbReference type="ARBA" id="ARBA00022448"/>
    </source>
</evidence>
<sequence length="486" mass="54695">MEKSVESVKTKKWPQFLVLILCNISVLSFGLQTGWLSPLQPSFMSENSPLGIPPLTVEEISWIGSLPSVSLVLASPFFGYCLNKFGRKVTCLIATVPNLLHYFLLLFTKNVYLIYLARLIGGFCSCGGFIMAPIYINEVTETHLRGLLGGLLGFIIKVGIILSYVLGTYTSYTTLNIISSSFTVFFILCYKWMPESPVYLLTKNKREEAKMALIKLRGSDQKLIERELLQMEQLTEGEKTMHTSTYKNLFRTPETARALIIVCGIYTFQMMCGYPAIVRYSVSIFQSSSSELSPNVGAIMVAVSQLVSSLIGANLIDKIGRKSMLMISTFFMGVNLVVFSTYMFGRSYFQDLTALRFIPNITLILFICSYALGYGSVPFVILPELFAPEARAKASTVSNLWISLIEFLTVKMFPTISEYIGLAPTLLIFACHCAIGLIFFHFVLFETKGLEFDEIYNKLKNMNSKRNNLEKEILKPLRYNNDLESK</sequence>
<evidence type="ECO:0000256" key="3">
    <source>
        <dbReference type="ARBA" id="ARBA00022475"/>
    </source>
</evidence>